<dbReference type="AlphaFoldDB" id="A0A2N5U994"/>
<feature type="region of interest" description="Disordered" evidence="1">
    <location>
        <begin position="1"/>
        <end position="20"/>
    </location>
</feature>
<comment type="caution">
    <text evidence="2">The sequence shown here is derived from an EMBL/GenBank/DDBJ whole genome shotgun (WGS) entry which is preliminary data.</text>
</comment>
<proteinExistence type="predicted"/>
<name>A0A2N5U994_9BASI</name>
<evidence type="ECO:0000313" key="3">
    <source>
        <dbReference type="Proteomes" id="UP000235392"/>
    </source>
</evidence>
<reference evidence="2 3" key="1">
    <citation type="submission" date="2017-11" db="EMBL/GenBank/DDBJ databases">
        <title>De novo assembly and phasing of dikaryotic genomes from two isolates of Puccinia coronata f. sp. avenae, the causal agent of oat crown rust.</title>
        <authorList>
            <person name="Miller M.E."/>
            <person name="Zhang Y."/>
            <person name="Omidvar V."/>
            <person name="Sperschneider J."/>
            <person name="Schwessinger B."/>
            <person name="Raley C."/>
            <person name="Palmer J.M."/>
            <person name="Garnica D."/>
            <person name="Upadhyaya N."/>
            <person name="Rathjen J."/>
            <person name="Taylor J.M."/>
            <person name="Park R.F."/>
            <person name="Dodds P.N."/>
            <person name="Hirsch C.D."/>
            <person name="Kianian S.F."/>
            <person name="Figueroa M."/>
        </authorList>
    </citation>
    <scope>NUCLEOTIDE SEQUENCE [LARGE SCALE GENOMIC DNA]</scope>
    <source>
        <strain evidence="2">12SD80</strain>
    </source>
</reference>
<organism evidence="2 3">
    <name type="scientific">Puccinia coronata f. sp. avenae</name>
    <dbReference type="NCBI Taxonomy" id="200324"/>
    <lineage>
        <taxon>Eukaryota</taxon>
        <taxon>Fungi</taxon>
        <taxon>Dikarya</taxon>
        <taxon>Basidiomycota</taxon>
        <taxon>Pucciniomycotina</taxon>
        <taxon>Pucciniomycetes</taxon>
        <taxon>Pucciniales</taxon>
        <taxon>Pucciniaceae</taxon>
        <taxon>Puccinia</taxon>
    </lineage>
</organism>
<gene>
    <name evidence="2" type="ORF">PCASD_17255</name>
</gene>
<dbReference type="EMBL" id="PGCI01000200">
    <property type="protein sequence ID" value="PLW34309.1"/>
    <property type="molecule type" value="Genomic_DNA"/>
</dbReference>
<sequence>MADIGRREGVDTPSMADIGHREGNTLSQWLISAIGACWLRMKLGRVDPQLTRDPPGHGAGLRTLQQKKTQVNPTRLDPLHFWVGFGRPFLVLG</sequence>
<evidence type="ECO:0000256" key="1">
    <source>
        <dbReference type="SAM" id="MobiDB-lite"/>
    </source>
</evidence>
<protein>
    <submittedName>
        <fullName evidence="2">Uncharacterized protein</fullName>
    </submittedName>
</protein>
<evidence type="ECO:0000313" key="2">
    <source>
        <dbReference type="EMBL" id="PLW34309.1"/>
    </source>
</evidence>
<accession>A0A2N5U994</accession>
<feature type="compositionally biased region" description="Basic and acidic residues" evidence="1">
    <location>
        <begin position="1"/>
        <end position="10"/>
    </location>
</feature>
<dbReference type="Proteomes" id="UP000235392">
    <property type="component" value="Unassembled WGS sequence"/>
</dbReference>